<evidence type="ECO:0000256" key="1">
    <source>
        <dbReference type="ARBA" id="ARBA00008231"/>
    </source>
</evidence>
<dbReference type="InterPro" id="IPR023335">
    <property type="entry name" value="ATP12_ortho_dom_sf"/>
</dbReference>
<name>A0A2S7JZS3_9PROT</name>
<dbReference type="OrthoDB" id="9797825at2"/>
<dbReference type="SUPFAM" id="SSF160909">
    <property type="entry name" value="ATP12-like"/>
    <property type="match status" value="1"/>
</dbReference>
<organism evidence="4 5">
    <name type="scientific">Hyphococcus luteus</name>
    <dbReference type="NCBI Taxonomy" id="2058213"/>
    <lineage>
        <taxon>Bacteria</taxon>
        <taxon>Pseudomonadati</taxon>
        <taxon>Pseudomonadota</taxon>
        <taxon>Alphaproteobacteria</taxon>
        <taxon>Parvularculales</taxon>
        <taxon>Parvularculaceae</taxon>
        <taxon>Hyphococcus</taxon>
    </lineage>
</organism>
<keyword evidence="5" id="KW-1185">Reference proteome</keyword>
<dbReference type="Proteomes" id="UP000239504">
    <property type="component" value="Unassembled WGS sequence"/>
</dbReference>
<dbReference type="Gene3D" id="1.10.3580.10">
    <property type="entry name" value="ATP12 ATPase"/>
    <property type="match status" value="1"/>
</dbReference>
<evidence type="ECO:0000256" key="3">
    <source>
        <dbReference type="ARBA" id="ARBA00023186"/>
    </source>
</evidence>
<evidence type="ECO:0000256" key="2">
    <source>
        <dbReference type="ARBA" id="ARBA00022946"/>
    </source>
</evidence>
<dbReference type="GO" id="GO:0043461">
    <property type="term" value="P:proton-transporting ATP synthase complex assembly"/>
    <property type="evidence" value="ECO:0007669"/>
    <property type="project" value="InterPro"/>
</dbReference>
<gene>
    <name evidence="4" type="ORF">CW354_20890</name>
</gene>
<dbReference type="Pfam" id="PF07542">
    <property type="entry name" value="ATP12"/>
    <property type="match status" value="1"/>
</dbReference>
<comment type="caution">
    <text evidence="4">The sequence shown here is derived from an EMBL/GenBank/DDBJ whole genome shotgun (WGS) entry which is preliminary data.</text>
</comment>
<comment type="similarity">
    <text evidence="1">Belongs to the ATP12 family.</text>
</comment>
<dbReference type="PANTHER" id="PTHR21013">
    <property type="entry name" value="ATP SYNTHASE MITOCHONDRIAL F1 COMPLEX ASSEMBLY FACTOR 2/ATP12 PROTEIN, MITOCHONDRIAL PRECURSOR"/>
    <property type="match status" value="1"/>
</dbReference>
<protein>
    <submittedName>
        <fullName evidence="4">ATPase</fullName>
    </submittedName>
</protein>
<proteinExistence type="inferred from homology"/>
<dbReference type="PANTHER" id="PTHR21013:SF10">
    <property type="entry name" value="ATP SYNTHASE MITOCHONDRIAL F1 COMPLEX ASSEMBLY FACTOR 2"/>
    <property type="match status" value="1"/>
</dbReference>
<dbReference type="EMBL" id="PJCH01000017">
    <property type="protein sequence ID" value="PQA85759.1"/>
    <property type="molecule type" value="Genomic_DNA"/>
</dbReference>
<accession>A0A2S7JZS3</accession>
<reference evidence="4 5" key="1">
    <citation type="submission" date="2017-12" db="EMBL/GenBank/DDBJ databases">
        <authorList>
            <person name="Hurst M.R.H."/>
        </authorList>
    </citation>
    <scope>NUCLEOTIDE SEQUENCE [LARGE SCALE GENOMIC DNA]</scope>
    <source>
        <strain evidence="4 5">SY-3-19</strain>
    </source>
</reference>
<sequence>MEILHLREECESRLAGGFAVSENVRPKRFYKEVAVVEHEGRHGVALDGRKTKTRGRNVLAAPTPALAEAVAAEWDLQGEHIDRTTMPLTAMLSAAIDGGEEDLQAWREEIVKYLGSDLVCYRADAPAVLAERQAAIWDPYIEFMRREFGAILVTTAGIVAVPQADASFSAVRGALAKETPETLFGLQIAAAIAGSAVLALALWKGEETAESVFEASRVDERFQEEKWGVDEEAKARENRLRADFLKAAEFLALLDS</sequence>
<keyword evidence="3" id="KW-0143">Chaperone</keyword>
<evidence type="ECO:0000313" key="5">
    <source>
        <dbReference type="Proteomes" id="UP000239504"/>
    </source>
</evidence>
<evidence type="ECO:0000313" key="4">
    <source>
        <dbReference type="EMBL" id="PQA85759.1"/>
    </source>
</evidence>
<keyword evidence="2" id="KW-0809">Transit peptide</keyword>
<dbReference type="Gene3D" id="3.30.2180.10">
    <property type="entry name" value="ATP12-like"/>
    <property type="match status" value="1"/>
</dbReference>
<dbReference type="InterPro" id="IPR042272">
    <property type="entry name" value="ATP12_ATP_synth-F1-assembly_N"/>
</dbReference>
<dbReference type="InterPro" id="IPR011419">
    <property type="entry name" value="ATP12_ATP_synth-F1-assembly"/>
</dbReference>
<dbReference type="AlphaFoldDB" id="A0A2S7JZS3"/>